<dbReference type="InterPro" id="IPR032675">
    <property type="entry name" value="LRR_dom_sf"/>
</dbReference>
<dbReference type="Gene3D" id="1.20.1280.50">
    <property type="match status" value="1"/>
</dbReference>
<dbReference type="PANTHER" id="PTHR38926">
    <property type="entry name" value="F-BOX DOMAIN CONTAINING PROTEIN, EXPRESSED"/>
    <property type="match status" value="1"/>
</dbReference>
<reference evidence="2" key="1">
    <citation type="submission" date="2021-01" db="EMBL/GenBank/DDBJ databases">
        <authorList>
            <person name="Kaushik A."/>
        </authorList>
    </citation>
    <scope>NUCLEOTIDE SEQUENCE</scope>
    <source>
        <strain evidence="2">AG3-1AP</strain>
    </source>
</reference>
<comment type="caution">
    <text evidence="2">The sequence shown here is derived from an EMBL/GenBank/DDBJ whole genome shotgun (WGS) entry which is preliminary data.</text>
</comment>
<name>A0A8H3DB06_9AGAM</name>
<accession>A0A8H3DB06</accession>
<dbReference type="OrthoDB" id="2884925at2759"/>
<dbReference type="EMBL" id="CAJMWV010005797">
    <property type="protein sequence ID" value="CAE6515906.1"/>
    <property type="molecule type" value="Genomic_DNA"/>
</dbReference>
<organism evidence="2 3">
    <name type="scientific">Rhizoctonia solani</name>
    <dbReference type="NCBI Taxonomy" id="456999"/>
    <lineage>
        <taxon>Eukaryota</taxon>
        <taxon>Fungi</taxon>
        <taxon>Dikarya</taxon>
        <taxon>Basidiomycota</taxon>
        <taxon>Agaricomycotina</taxon>
        <taxon>Agaricomycetes</taxon>
        <taxon>Cantharellales</taxon>
        <taxon>Ceratobasidiaceae</taxon>
        <taxon>Rhizoctonia</taxon>
    </lineage>
</organism>
<proteinExistence type="predicted"/>
<protein>
    <recommendedName>
        <fullName evidence="4">F-box domain-containing protein</fullName>
    </recommendedName>
</protein>
<dbReference type="Proteomes" id="UP000663831">
    <property type="component" value="Unassembled WGS sequence"/>
</dbReference>
<gene>
    <name evidence="2" type="ORF">RDB_LOCUS136776</name>
</gene>
<dbReference type="AlphaFoldDB" id="A0A8H3DB06"/>
<evidence type="ECO:0000256" key="1">
    <source>
        <dbReference type="SAM" id="MobiDB-lite"/>
    </source>
</evidence>
<evidence type="ECO:0000313" key="2">
    <source>
        <dbReference type="EMBL" id="CAE6515906.1"/>
    </source>
</evidence>
<dbReference type="Gene3D" id="3.80.10.10">
    <property type="entry name" value="Ribonuclease Inhibitor"/>
    <property type="match status" value="1"/>
</dbReference>
<dbReference type="PANTHER" id="PTHR38926:SF5">
    <property type="entry name" value="F-BOX AND LEUCINE-RICH REPEAT PROTEIN 6"/>
    <property type="match status" value="1"/>
</dbReference>
<evidence type="ECO:0008006" key="4">
    <source>
        <dbReference type="Google" id="ProtNLM"/>
    </source>
</evidence>
<evidence type="ECO:0000313" key="3">
    <source>
        <dbReference type="Proteomes" id="UP000663831"/>
    </source>
</evidence>
<sequence length="495" mass="55693">MSDLIPVYTTSKRDSLDSNNNTQAVNRLSEDVLAQVFMIARVCPLGSELPLCTFILRRVSHVCSYWRRTCINNPLLWDCIHITSLPLRLSRFTNECISRAQGVPVSLTIITSNAHKFTLSTWNHLLKSLIDKGVGVERWKALVLHVSDYRVFPSLLDHLDSHLAPKLEFISCEPQGRHRFIELSQGFHSAIPDPSTSLSPSLPNLSSLKLDRINLRHIFDHRPPLMLISLTRLNLEHVALYDYAPDTFALLLSSSPHLEELSMLDEIVDNYSSGNTWTITTPTITFSFLRRLKCFLTNDPDPDWEGAGLMWAIHFLGSIHTPRLQQLIIITPWTKNVVIEQFVDFISTGHIPDRAVVSKQAPSHKLLYPELRYFAVVSPLLEGAGLYKSELMLASLPSLTHLGICGEDIAVVDRVPQCSPKLTYLSVESPIASDPKLGDVLRRRQDAGFPISVIALQPSRFDALRLHCDDDASGLPSAVELKSHNRNQTFEFLDL</sequence>
<feature type="region of interest" description="Disordered" evidence="1">
    <location>
        <begin position="1"/>
        <end position="20"/>
    </location>
</feature>